<evidence type="ECO:0000313" key="3">
    <source>
        <dbReference type="EMBL" id="CRH00966.1"/>
    </source>
</evidence>
<dbReference type="PANTHER" id="PTHR14523">
    <property type="entry name" value="UNCHARACTERIZED PROTEIN C17ORF53 HOMOLOG"/>
    <property type="match status" value="1"/>
</dbReference>
<proteinExistence type="predicted"/>
<dbReference type="InterPro" id="IPR028045">
    <property type="entry name" value="HROB"/>
</dbReference>
<dbReference type="OMA" id="NYRIERM"/>
<dbReference type="EMBL" id="LN835306">
    <property type="protein sequence ID" value="CRH00966.1"/>
    <property type="molecule type" value="Genomic_DNA"/>
</dbReference>
<dbReference type="OrthoDB" id="21443at2759"/>
<evidence type="ECO:0000259" key="2">
    <source>
        <dbReference type="Pfam" id="PF15072"/>
    </source>
</evidence>
<organism evidence="3 4">
    <name type="scientific">Plasmodium relictum</name>
    <dbReference type="NCBI Taxonomy" id="85471"/>
    <lineage>
        <taxon>Eukaryota</taxon>
        <taxon>Sar</taxon>
        <taxon>Alveolata</taxon>
        <taxon>Apicomplexa</taxon>
        <taxon>Aconoidasida</taxon>
        <taxon>Haemosporida</taxon>
        <taxon>Plasmodiidae</taxon>
        <taxon>Plasmodium</taxon>
        <taxon>Plasmodium (Haemamoeba)</taxon>
    </lineage>
</organism>
<reference evidence="3 4" key="1">
    <citation type="submission" date="2015-04" db="EMBL/GenBank/DDBJ databases">
        <authorList>
            <consortium name="Pathogen Informatics"/>
        </authorList>
    </citation>
    <scope>NUCLEOTIDE SEQUENCE [LARGE SCALE GENOMIC DNA]</scope>
    <source>
        <strain evidence="3 4">SGS1</strain>
    </source>
</reference>
<dbReference type="PANTHER" id="PTHR14523:SF1">
    <property type="entry name" value="HOMOLOGOUS RECOMBINATION OB-FOLD PROTEIN"/>
    <property type="match status" value="1"/>
</dbReference>
<name>A0A1J1H853_PLARL</name>
<dbReference type="VEuPathDB" id="PlasmoDB:PRELSG_1131400"/>
<dbReference type="GO" id="GO:0000725">
    <property type="term" value="P:recombinational repair"/>
    <property type="evidence" value="ECO:0007669"/>
    <property type="project" value="InterPro"/>
</dbReference>
<keyword evidence="4" id="KW-1185">Reference proteome</keyword>
<dbReference type="KEGG" id="prel:PRELSG_1131400"/>
<dbReference type="InterPro" id="IPR058570">
    <property type="entry name" value="HROB_OB"/>
</dbReference>
<feature type="region of interest" description="Disordered" evidence="1">
    <location>
        <begin position="69"/>
        <end position="89"/>
    </location>
</feature>
<dbReference type="Proteomes" id="UP000220158">
    <property type="component" value="Chromosome 11"/>
</dbReference>
<sequence>MLDEKLSCLLDESEDEITIANDTTYKNNENYSTEKNIRNEKYKNSSSSILNFNIRNLGNLDNFFKKSNENKNSKQSNNDKINSNLNDNTLFYNSTKQKDENNSDILKTNYINENEKNTMNTELKEKHAQLKAYSSDKSLNNKNVIYDEISKCPDDSFSSFSQNEKKKKNFENESQNEGSVLSNRLNNFHNDKINASCKLNKSHNESEYKKKYQDFQKKKGSFFNEENYLEKKNKEKMIDNIICERNNFSETNLYKEHFKMGEIRDTDTLKEKHLSNNIKKNYYESFESNNTYLSDRTSVLVKTNNESKYPIKNNKVIKDNTYNSHFNLNEMSLINNKSYNSFNSIEFITNDGNKNNITILNSNSTKSNSLMGPAGLQHKIKKYSNKKSKQLIYCFSFIKYKSWIKGLQILNLPLDPFHLSINSHKYINNNPSNESFLYKYNIHNILNNKKFSNYRIERMIVLVKTIVCRSHGYFLLVMDPSGQMPASLHKEVESEYKKNIDVGCTLLLRNVTIFDTIDNFPYLIITLRSLVRVIKAEETDYITKEKIYNQLHL</sequence>
<evidence type="ECO:0000313" key="4">
    <source>
        <dbReference type="Proteomes" id="UP000220158"/>
    </source>
</evidence>
<dbReference type="Pfam" id="PF15072">
    <property type="entry name" value="HROB"/>
    <property type="match status" value="1"/>
</dbReference>
<dbReference type="RefSeq" id="XP_028533967.1">
    <property type="nucleotide sequence ID" value="XM_028677594.1"/>
</dbReference>
<accession>A0A1J1H853</accession>
<feature type="compositionally biased region" description="Low complexity" evidence="1">
    <location>
        <begin position="73"/>
        <end position="88"/>
    </location>
</feature>
<feature type="region of interest" description="Disordered" evidence="1">
    <location>
        <begin position="157"/>
        <end position="178"/>
    </location>
</feature>
<evidence type="ECO:0000256" key="1">
    <source>
        <dbReference type="SAM" id="MobiDB-lite"/>
    </source>
</evidence>
<dbReference type="AlphaFoldDB" id="A0A1J1H853"/>
<feature type="domain" description="Homologous recombination OB-fold protein OB-fold" evidence="2">
    <location>
        <begin position="454"/>
        <end position="537"/>
    </location>
</feature>
<protein>
    <recommendedName>
        <fullName evidence="2">Homologous recombination OB-fold protein OB-fold domain-containing protein</fullName>
    </recommendedName>
</protein>
<gene>
    <name evidence="3" type="ORF">PRELSG_1131400</name>
</gene>
<dbReference type="GeneID" id="39737093"/>